<sequence>MRASTRHNGRPAVRSAGFSLVKDPLGSRVMGYELRVVRESPLAYAELARAIAPAGFELRGSDEIVTGHRGSAYTVARWHGQVVGEPGSDWQVAQLLRLSTALGARLVGEDGEVYRLRDGVMEVETGGDVAEIGKFDEIIDAGPAAWSP</sequence>
<organism evidence="1 2">
    <name type="scientific">Nonomuraea polychroma</name>
    <dbReference type="NCBI Taxonomy" id="46176"/>
    <lineage>
        <taxon>Bacteria</taxon>
        <taxon>Bacillati</taxon>
        <taxon>Actinomycetota</taxon>
        <taxon>Actinomycetes</taxon>
        <taxon>Streptosporangiales</taxon>
        <taxon>Streptosporangiaceae</taxon>
        <taxon>Nonomuraea</taxon>
    </lineage>
</organism>
<gene>
    <name evidence="1" type="ORF">EDD27_7273</name>
</gene>
<evidence type="ECO:0000313" key="1">
    <source>
        <dbReference type="EMBL" id="RVX44531.1"/>
    </source>
</evidence>
<reference evidence="1 2" key="1">
    <citation type="submission" date="2019-01" db="EMBL/GenBank/DDBJ databases">
        <title>Sequencing the genomes of 1000 actinobacteria strains.</title>
        <authorList>
            <person name="Klenk H.-P."/>
        </authorList>
    </citation>
    <scope>NUCLEOTIDE SEQUENCE [LARGE SCALE GENOMIC DNA]</scope>
    <source>
        <strain evidence="1 2">DSM 43925</strain>
    </source>
</reference>
<accession>A0A438MGE8</accession>
<dbReference type="AlphaFoldDB" id="A0A438MGE8"/>
<evidence type="ECO:0000313" key="2">
    <source>
        <dbReference type="Proteomes" id="UP000284824"/>
    </source>
</evidence>
<comment type="caution">
    <text evidence="1">The sequence shown here is derived from an EMBL/GenBank/DDBJ whole genome shotgun (WGS) entry which is preliminary data.</text>
</comment>
<dbReference type="Proteomes" id="UP000284824">
    <property type="component" value="Unassembled WGS sequence"/>
</dbReference>
<dbReference type="EMBL" id="SAUN01000001">
    <property type="protein sequence ID" value="RVX44531.1"/>
    <property type="molecule type" value="Genomic_DNA"/>
</dbReference>
<protein>
    <submittedName>
        <fullName evidence="1">Uncharacterized protein</fullName>
    </submittedName>
</protein>
<proteinExistence type="predicted"/>
<keyword evidence="2" id="KW-1185">Reference proteome</keyword>
<name>A0A438MGE8_9ACTN</name>